<name>A0A3A1URI0_9BACL</name>
<organism evidence="3 4">
    <name type="scientific">Paenibacillus nanensis</name>
    <dbReference type="NCBI Taxonomy" id="393251"/>
    <lineage>
        <taxon>Bacteria</taxon>
        <taxon>Bacillati</taxon>
        <taxon>Bacillota</taxon>
        <taxon>Bacilli</taxon>
        <taxon>Bacillales</taxon>
        <taxon>Paenibacillaceae</taxon>
        <taxon>Paenibacillus</taxon>
    </lineage>
</organism>
<feature type="transmembrane region" description="Helical" evidence="1">
    <location>
        <begin position="115"/>
        <end position="135"/>
    </location>
</feature>
<gene>
    <name evidence="3" type="ORF">D3P08_16895</name>
</gene>
<evidence type="ECO:0000256" key="2">
    <source>
        <dbReference type="SAM" id="SignalP"/>
    </source>
</evidence>
<accession>A0A3A1URI0</accession>
<keyword evidence="1" id="KW-0812">Transmembrane</keyword>
<reference evidence="3 4" key="1">
    <citation type="submission" date="2018-09" db="EMBL/GenBank/DDBJ databases">
        <title>Paenibacillus aracenensis nov. sp. isolated from a cave in southern Spain.</title>
        <authorList>
            <person name="Jurado V."/>
            <person name="Gutierrez-Patricio S."/>
            <person name="Gonzalez-Pimentel J.L."/>
            <person name="Miller A.Z."/>
            <person name="Laiz L."/>
            <person name="Saiz-Jimenez C."/>
        </authorList>
    </citation>
    <scope>NUCLEOTIDE SEQUENCE [LARGE SCALE GENOMIC DNA]</scope>
    <source>
        <strain evidence="3 4">DSM 22867</strain>
    </source>
</reference>
<dbReference type="Proteomes" id="UP000266482">
    <property type="component" value="Unassembled WGS sequence"/>
</dbReference>
<sequence length="141" mass="15345">MSLIAALLLVSLTPHVFADWASSFVVYDGGSYTVTDTEIPADQIGKKIGKVTRYSDREGTYRGNFSNTFAKGTPYYAIQGVSAQEQIAVKGPDGRYWAAVNAGQYPSPDVWTSPLFWVGLIVAVLAIMFAAVWWASPKKTS</sequence>
<evidence type="ECO:0000313" key="4">
    <source>
        <dbReference type="Proteomes" id="UP000266482"/>
    </source>
</evidence>
<keyword evidence="4" id="KW-1185">Reference proteome</keyword>
<evidence type="ECO:0008006" key="5">
    <source>
        <dbReference type="Google" id="ProtNLM"/>
    </source>
</evidence>
<proteinExistence type="predicted"/>
<feature type="signal peptide" evidence="2">
    <location>
        <begin position="1"/>
        <end position="18"/>
    </location>
</feature>
<dbReference type="AlphaFoldDB" id="A0A3A1URI0"/>
<feature type="chain" id="PRO_5017274282" description="DUF3592 domain-containing protein" evidence="2">
    <location>
        <begin position="19"/>
        <end position="141"/>
    </location>
</feature>
<keyword evidence="1" id="KW-1133">Transmembrane helix</keyword>
<evidence type="ECO:0000256" key="1">
    <source>
        <dbReference type="SAM" id="Phobius"/>
    </source>
</evidence>
<evidence type="ECO:0000313" key="3">
    <source>
        <dbReference type="EMBL" id="RIX51159.1"/>
    </source>
</evidence>
<keyword evidence="1" id="KW-0472">Membrane</keyword>
<dbReference type="RefSeq" id="WP_119600892.1">
    <property type="nucleotide sequence ID" value="NZ_QXQA01000011.1"/>
</dbReference>
<dbReference type="OrthoDB" id="2357153at2"/>
<comment type="caution">
    <text evidence="3">The sequence shown here is derived from an EMBL/GenBank/DDBJ whole genome shotgun (WGS) entry which is preliminary data.</text>
</comment>
<keyword evidence="2" id="KW-0732">Signal</keyword>
<dbReference type="EMBL" id="QXQA01000011">
    <property type="protein sequence ID" value="RIX51159.1"/>
    <property type="molecule type" value="Genomic_DNA"/>
</dbReference>
<protein>
    <recommendedName>
        <fullName evidence="5">DUF3592 domain-containing protein</fullName>
    </recommendedName>
</protein>